<organism evidence="1 2">
    <name type="scientific">Prunus dulcis</name>
    <name type="common">Almond</name>
    <name type="synonym">Amygdalus dulcis</name>
    <dbReference type="NCBI Taxonomy" id="3755"/>
    <lineage>
        <taxon>Eukaryota</taxon>
        <taxon>Viridiplantae</taxon>
        <taxon>Streptophyta</taxon>
        <taxon>Embryophyta</taxon>
        <taxon>Tracheophyta</taxon>
        <taxon>Spermatophyta</taxon>
        <taxon>Magnoliopsida</taxon>
        <taxon>eudicotyledons</taxon>
        <taxon>Gunneridae</taxon>
        <taxon>Pentapetalae</taxon>
        <taxon>rosids</taxon>
        <taxon>fabids</taxon>
        <taxon>Rosales</taxon>
        <taxon>Rosaceae</taxon>
        <taxon>Amygdaloideae</taxon>
        <taxon>Amygdaleae</taxon>
        <taxon>Prunus</taxon>
    </lineage>
</organism>
<keyword evidence="2" id="KW-1185">Reference proteome</keyword>
<comment type="caution">
    <text evidence="1">The sequence shown here is derived from an EMBL/GenBank/DDBJ whole genome shotgun (WGS) entry which is preliminary data.</text>
</comment>
<name>A0AAD4ZI63_PRUDU</name>
<dbReference type="EMBL" id="JAJFAZ020000002">
    <property type="protein sequence ID" value="KAI5346780.1"/>
    <property type="molecule type" value="Genomic_DNA"/>
</dbReference>
<accession>A0AAD4ZI63</accession>
<dbReference type="AlphaFoldDB" id="A0AAD4ZI63"/>
<sequence length="135" mass="14780">MPPTLAEEELNPTEDSYQAQLCSGSEGLMKKGPLPSGSTKLMKKVGPLLSGLVFWSLPLSGAMSTMTKTDLLLSASALVKIGFSLDSPAFYTVCESFDQKKKGMFQLDDFISLSTLTECNGRTRVIKIEFMYHLD</sequence>
<evidence type="ECO:0000313" key="1">
    <source>
        <dbReference type="EMBL" id="KAI5346780.1"/>
    </source>
</evidence>
<evidence type="ECO:0000313" key="2">
    <source>
        <dbReference type="Proteomes" id="UP001054821"/>
    </source>
</evidence>
<proteinExistence type="predicted"/>
<dbReference type="Proteomes" id="UP001054821">
    <property type="component" value="Chromosome 2"/>
</dbReference>
<protein>
    <submittedName>
        <fullName evidence="1">Uncharacterized protein</fullName>
    </submittedName>
</protein>
<gene>
    <name evidence="1" type="ORF">L3X38_014659</name>
</gene>
<reference evidence="1 2" key="1">
    <citation type="journal article" date="2022" name="G3 (Bethesda)">
        <title>Whole-genome sequence and methylome profiling of the almond [Prunus dulcis (Mill.) D.A. Webb] cultivar 'Nonpareil'.</title>
        <authorList>
            <person name="D'Amico-Willman K.M."/>
            <person name="Ouma W.Z."/>
            <person name="Meulia T."/>
            <person name="Sideli G.M."/>
            <person name="Gradziel T.M."/>
            <person name="Fresnedo-Ramirez J."/>
        </authorList>
    </citation>
    <scope>NUCLEOTIDE SEQUENCE [LARGE SCALE GENOMIC DNA]</scope>
    <source>
        <strain evidence="1">Clone GOH B32 T37-40</strain>
    </source>
</reference>